<dbReference type="PANTHER" id="PTHR30399">
    <property type="entry name" value="UNCHARACTERIZED PROTEIN YGJP"/>
    <property type="match status" value="1"/>
</dbReference>
<protein>
    <recommendedName>
        <fullName evidence="1">YgjP-like metallopeptidase domain-containing protein</fullName>
    </recommendedName>
</protein>
<dbReference type="Pfam" id="PF01863">
    <property type="entry name" value="YgjP-like"/>
    <property type="match status" value="1"/>
</dbReference>
<dbReference type="AlphaFoldDB" id="A0A1Y1QA84"/>
<accession>A0A1Y1QA84</accession>
<dbReference type="EMBL" id="MTEJ01000607">
    <property type="protein sequence ID" value="OQX01101.1"/>
    <property type="molecule type" value="Genomic_DNA"/>
</dbReference>
<evidence type="ECO:0000259" key="1">
    <source>
        <dbReference type="Pfam" id="PF01863"/>
    </source>
</evidence>
<name>A0A1Y1QA84_9GAMM</name>
<dbReference type="Proteomes" id="UP000192491">
    <property type="component" value="Unassembled WGS sequence"/>
</dbReference>
<proteinExistence type="predicted"/>
<dbReference type="InterPro" id="IPR002725">
    <property type="entry name" value="YgjP-like_metallopeptidase"/>
</dbReference>
<dbReference type="PANTHER" id="PTHR30399:SF1">
    <property type="entry name" value="UTP PYROPHOSPHATASE"/>
    <property type="match status" value="1"/>
</dbReference>
<feature type="domain" description="YgjP-like metallopeptidase" evidence="1">
    <location>
        <begin position="13"/>
        <end position="172"/>
    </location>
</feature>
<dbReference type="CDD" id="cd07344">
    <property type="entry name" value="M48_yhfN_like"/>
    <property type="match status" value="1"/>
</dbReference>
<gene>
    <name evidence="2" type="ORF">BWK73_47195</name>
</gene>
<evidence type="ECO:0000313" key="3">
    <source>
        <dbReference type="Proteomes" id="UP000192491"/>
    </source>
</evidence>
<evidence type="ECO:0000313" key="2">
    <source>
        <dbReference type="EMBL" id="OQX01101.1"/>
    </source>
</evidence>
<dbReference type="InterPro" id="IPR053136">
    <property type="entry name" value="UTP_pyrophosphatase-like"/>
</dbReference>
<organism evidence="2 3">
    <name type="scientific">Thiothrix lacustris</name>
    <dbReference type="NCBI Taxonomy" id="525917"/>
    <lineage>
        <taxon>Bacteria</taxon>
        <taxon>Pseudomonadati</taxon>
        <taxon>Pseudomonadota</taxon>
        <taxon>Gammaproteobacteria</taxon>
        <taxon>Thiotrichales</taxon>
        <taxon>Thiotrichaceae</taxon>
        <taxon>Thiothrix</taxon>
    </lineage>
</organism>
<comment type="caution">
    <text evidence="2">The sequence shown here is derived from an EMBL/GenBank/DDBJ whole genome shotgun (WGS) entry which is preliminary data.</text>
</comment>
<sequence>MDTLHKLALNTPPATTAPLLPERLVLLATSESLQVVYTPSAHKRIALHYVANATLTLSGAISDPAACQQALRHWLRGYAQVQLSQWLQALAAETGLQYGSCRVKGQQTRWGSCSSRGNINLNEKLILLPPEWVRYTLIHELCHTVEMNHSKRFWALVAGFMPDYRRIHTEMKGAMGRLPEWVK</sequence>
<dbReference type="Gene3D" id="3.30.2010.10">
    <property type="entry name" value="Metalloproteases ('zincins'), catalytic domain"/>
    <property type="match status" value="1"/>
</dbReference>
<reference evidence="2 3" key="1">
    <citation type="submission" date="2017-01" db="EMBL/GenBank/DDBJ databases">
        <title>Novel large sulfur bacteria in the metagenomes of groundwater-fed chemosynthetic microbial mats in the Lake Huron basin.</title>
        <authorList>
            <person name="Sharrar A.M."/>
            <person name="Flood B.E."/>
            <person name="Bailey J.V."/>
            <person name="Jones D.S."/>
            <person name="Biddanda B."/>
            <person name="Ruberg S.A."/>
            <person name="Marcus D.N."/>
            <person name="Dick G.J."/>
        </authorList>
    </citation>
    <scope>NUCLEOTIDE SEQUENCE [LARGE SCALE GENOMIC DNA]</scope>
    <source>
        <strain evidence="2">A8</strain>
    </source>
</reference>